<evidence type="ECO:0000256" key="1">
    <source>
        <dbReference type="SAM" id="SignalP"/>
    </source>
</evidence>
<gene>
    <name evidence="2" type="ORF">NTJ_05778</name>
</gene>
<proteinExistence type="predicted"/>
<reference evidence="2 3" key="1">
    <citation type="submission" date="2023-09" db="EMBL/GenBank/DDBJ databases">
        <title>Nesidiocoris tenuis whole genome shotgun sequence.</title>
        <authorList>
            <person name="Shibata T."/>
            <person name="Shimoda M."/>
            <person name="Kobayashi T."/>
            <person name="Uehara T."/>
        </authorList>
    </citation>
    <scope>NUCLEOTIDE SEQUENCE [LARGE SCALE GENOMIC DNA]</scope>
    <source>
        <strain evidence="2 3">Japan</strain>
    </source>
</reference>
<sequence>MAISIGASVPLALVTLMTISALTSAQELRSSGFVSAGPGAFRNPVLSAAGGYGLAFVSPASYGQGNGGAYTDGSFGPNFGQRFATGPEGVELGPGRYAFPVFDHNQGFGGFGALGYYGHNLGFAYPGYGYGAGIFGARAYANPFV</sequence>
<name>A0ABN7ANY7_9HEMI</name>
<keyword evidence="3" id="KW-1185">Reference proteome</keyword>
<evidence type="ECO:0000313" key="3">
    <source>
        <dbReference type="Proteomes" id="UP001307889"/>
    </source>
</evidence>
<organism evidence="2 3">
    <name type="scientific">Nesidiocoris tenuis</name>
    <dbReference type="NCBI Taxonomy" id="355587"/>
    <lineage>
        <taxon>Eukaryota</taxon>
        <taxon>Metazoa</taxon>
        <taxon>Ecdysozoa</taxon>
        <taxon>Arthropoda</taxon>
        <taxon>Hexapoda</taxon>
        <taxon>Insecta</taxon>
        <taxon>Pterygota</taxon>
        <taxon>Neoptera</taxon>
        <taxon>Paraneoptera</taxon>
        <taxon>Hemiptera</taxon>
        <taxon>Heteroptera</taxon>
        <taxon>Panheteroptera</taxon>
        <taxon>Cimicomorpha</taxon>
        <taxon>Miridae</taxon>
        <taxon>Dicyphina</taxon>
        <taxon>Nesidiocoris</taxon>
    </lineage>
</organism>
<feature type="chain" id="PRO_5046451499" evidence="1">
    <location>
        <begin position="26"/>
        <end position="145"/>
    </location>
</feature>
<feature type="signal peptide" evidence="1">
    <location>
        <begin position="1"/>
        <end position="25"/>
    </location>
</feature>
<dbReference type="Proteomes" id="UP001307889">
    <property type="component" value="Chromosome 4"/>
</dbReference>
<accession>A0ABN7ANY7</accession>
<keyword evidence="1" id="KW-0732">Signal</keyword>
<protein>
    <submittedName>
        <fullName evidence="2">Uncharacterized protein</fullName>
    </submittedName>
</protein>
<evidence type="ECO:0000313" key="2">
    <source>
        <dbReference type="EMBL" id="BES92969.1"/>
    </source>
</evidence>
<dbReference type="EMBL" id="AP028912">
    <property type="protein sequence ID" value="BES92969.1"/>
    <property type="molecule type" value="Genomic_DNA"/>
</dbReference>